<comment type="caution">
    <text evidence="7">The sequence shown here is derived from an EMBL/GenBank/DDBJ whole genome shotgun (WGS) entry which is preliminary data.</text>
</comment>
<keyword evidence="3 6" id="KW-1133">Transmembrane helix</keyword>
<evidence type="ECO:0000313" key="7">
    <source>
        <dbReference type="EMBL" id="CDO92315.1"/>
    </source>
</evidence>
<feature type="transmembrane region" description="Helical" evidence="6">
    <location>
        <begin position="474"/>
        <end position="495"/>
    </location>
</feature>
<feature type="transmembrane region" description="Helical" evidence="6">
    <location>
        <begin position="275"/>
        <end position="294"/>
    </location>
</feature>
<evidence type="ECO:0000313" key="8">
    <source>
        <dbReference type="Proteomes" id="UP000031516"/>
    </source>
</evidence>
<dbReference type="InterPro" id="IPR011701">
    <property type="entry name" value="MFS"/>
</dbReference>
<feature type="transmembrane region" description="Helical" evidence="6">
    <location>
        <begin position="370"/>
        <end position="400"/>
    </location>
</feature>
<evidence type="ECO:0000256" key="4">
    <source>
        <dbReference type="ARBA" id="ARBA00023136"/>
    </source>
</evidence>
<evidence type="ECO:0000256" key="1">
    <source>
        <dbReference type="ARBA" id="ARBA00004141"/>
    </source>
</evidence>
<feature type="transmembrane region" description="Helical" evidence="6">
    <location>
        <begin position="406"/>
        <end position="429"/>
    </location>
</feature>
<feature type="transmembrane region" description="Helical" evidence="6">
    <location>
        <begin position="84"/>
        <end position="103"/>
    </location>
</feature>
<dbReference type="Gene3D" id="1.20.1250.20">
    <property type="entry name" value="MFS general substrate transporter like domains"/>
    <property type="match status" value="1"/>
</dbReference>
<evidence type="ECO:0000256" key="3">
    <source>
        <dbReference type="ARBA" id="ARBA00022989"/>
    </source>
</evidence>
<dbReference type="SUPFAM" id="SSF103473">
    <property type="entry name" value="MFS general substrate transporter"/>
    <property type="match status" value="1"/>
</dbReference>
<protein>
    <submittedName>
        <fullName evidence="7">WGS project CCBQ000000000 data, contig 00016</fullName>
    </submittedName>
</protein>
<keyword evidence="4 6" id="KW-0472">Membrane</keyword>
<dbReference type="PANTHER" id="PTHR23507:SF1">
    <property type="entry name" value="FI18259P1-RELATED"/>
    <property type="match status" value="1"/>
</dbReference>
<dbReference type="OrthoDB" id="3026777at2759"/>
<sequence length="617" mass="68121">MNSDRSMVLDEESPFLPHTDTERNVSAQRYTDEGLEFAVENTGVTLLESTIVDEPEEGESDEIRWLRENRLNHQKMKWWSRPSLIYLCVILSAVGLTDTLTIAPYTLLSMRKICESIAQSNDEWGADGSPICNPSKVQEKLSGITSIVFLINGIAGTLLSGKLGELSDRFGRVPIFIYIASIKAVGLIIMLCVFYTKNSFPRTLFIIGQCVPSFGGSVITLIANGNSYISDITEPELRPIYISFLMSTIYGSMGLGPFLSSLLVKSSGGNNLVPIWLALGLAGTLVLVCLFIMSESRHEMAKLKSQTKFMKRRQSIDSIRSQSSGTSSGSNRPLTMLKYTFLQFFDFFSPVRKLWIAPTAAGSLVPRYMVLLLVGIDVIFVISTAAAVPTIILAFVFMFGWGSEQLGYFVSFLGLGKAAALLFMAPLILHLLKKKFKTLPSSIDYTDMIILRVSVVFILLSLVALVTIKSESSAYIFVFFQILASMLSPTIQSTVVKYGSKSATGELFGAMALIRSFAMMVLPSMFLKVYSKTVKINPLFFIYIPLVLSVAACIMTLFLKVVDDPELLRRQSEVVLTRPDVIPPKSNGNFSYDSAPKVAANSRRESSAQSLRIPVSR</sequence>
<dbReference type="InterPro" id="IPR036259">
    <property type="entry name" value="MFS_trans_sf"/>
</dbReference>
<gene>
    <name evidence="7" type="ORF">KLDO_g635</name>
</gene>
<feature type="transmembrane region" description="Helical" evidence="6">
    <location>
        <begin position="143"/>
        <end position="163"/>
    </location>
</feature>
<dbReference type="PANTHER" id="PTHR23507">
    <property type="entry name" value="ZGC:174356"/>
    <property type="match status" value="1"/>
</dbReference>
<feature type="transmembrane region" description="Helical" evidence="6">
    <location>
        <begin position="244"/>
        <end position="263"/>
    </location>
</feature>
<feature type="transmembrane region" description="Helical" evidence="6">
    <location>
        <begin position="507"/>
        <end position="527"/>
    </location>
</feature>
<organism evidence="7 8">
    <name type="scientific">Kluyveromyces dobzhanskii CBS 2104</name>
    <dbReference type="NCBI Taxonomy" id="1427455"/>
    <lineage>
        <taxon>Eukaryota</taxon>
        <taxon>Fungi</taxon>
        <taxon>Dikarya</taxon>
        <taxon>Ascomycota</taxon>
        <taxon>Saccharomycotina</taxon>
        <taxon>Saccharomycetes</taxon>
        <taxon>Saccharomycetales</taxon>
        <taxon>Saccharomycetaceae</taxon>
        <taxon>Kluyveromyces</taxon>
    </lineage>
</organism>
<evidence type="ECO:0000256" key="6">
    <source>
        <dbReference type="SAM" id="Phobius"/>
    </source>
</evidence>
<comment type="subcellular location">
    <subcellularLocation>
        <location evidence="1">Membrane</location>
        <topology evidence="1">Multi-pass membrane protein</topology>
    </subcellularLocation>
</comment>
<accession>A0A0A8KZZ6</accession>
<dbReference type="EMBL" id="CCBQ010000012">
    <property type="protein sequence ID" value="CDO92315.1"/>
    <property type="molecule type" value="Genomic_DNA"/>
</dbReference>
<evidence type="ECO:0000256" key="2">
    <source>
        <dbReference type="ARBA" id="ARBA00022692"/>
    </source>
</evidence>
<proteinExistence type="predicted"/>
<keyword evidence="8" id="KW-1185">Reference proteome</keyword>
<dbReference type="Pfam" id="PF07690">
    <property type="entry name" value="MFS_1"/>
    <property type="match status" value="1"/>
</dbReference>
<dbReference type="GO" id="GO:0016020">
    <property type="term" value="C:membrane"/>
    <property type="evidence" value="ECO:0007669"/>
    <property type="project" value="UniProtKB-SubCell"/>
</dbReference>
<feature type="transmembrane region" description="Helical" evidence="6">
    <location>
        <begin position="449"/>
        <end position="468"/>
    </location>
</feature>
<feature type="transmembrane region" description="Helical" evidence="6">
    <location>
        <begin position="539"/>
        <end position="562"/>
    </location>
</feature>
<dbReference type="AlphaFoldDB" id="A0A0A8KZZ6"/>
<feature type="region of interest" description="Disordered" evidence="5">
    <location>
        <begin position="583"/>
        <end position="617"/>
    </location>
</feature>
<reference evidence="7 8" key="1">
    <citation type="submission" date="2014-03" db="EMBL/GenBank/DDBJ databases">
        <title>The genome of Kluyveromyces dobzhanskii.</title>
        <authorList>
            <person name="Nystedt B."/>
            <person name="Astrom S."/>
        </authorList>
    </citation>
    <scope>NUCLEOTIDE SEQUENCE [LARGE SCALE GENOMIC DNA]</scope>
    <source>
        <strain evidence="7 8">CBS 2104</strain>
    </source>
</reference>
<dbReference type="Proteomes" id="UP000031516">
    <property type="component" value="Unassembled WGS sequence"/>
</dbReference>
<feature type="transmembrane region" description="Helical" evidence="6">
    <location>
        <begin position="202"/>
        <end position="223"/>
    </location>
</feature>
<name>A0A0A8KZZ6_9SACH</name>
<dbReference type="GO" id="GO:0022857">
    <property type="term" value="F:transmembrane transporter activity"/>
    <property type="evidence" value="ECO:0007669"/>
    <property type="project" value="InterPro"/>
</dbReference>
<feature type="transmembrane region" description="Helical" evidence="6">
    <location>
        <begin position="175"/>
        <end position="196"/>
    </location>
</feature>
<keyword evidence="2 6" id="KW-0812">Transmembrane</keyword>
<feature type="region of interest" description="Disordered" evidence="5">
    <location>
        <begin position="1"/>
        <end position="21"/>
    </location>
</feature>
<evidence type="ECO:0000256" key="5">
    <source>
        <dbReference type="SAM" id="MobiDB-lite"/>
    </source>
</evidence>